<dbReference type="Proteomes" id="UP000325577">
    <property type="component" value="Linkage Group LG1"/>
</dbReference>
<keyword evidence="2" id="KW-1185">Reference proteome</keyword>
<evidence type="ECO:0000313" key="2">
    <source>
        <dbReference type="Proteomes" id="UP000325577"/>
    </source>
</evidence>
<reference evidence="1 2" key="1">
    <citation type="submission" date="2019-09" db="EMBL/GenBank/DDBJ databases">
        <title>A chromosome-level genome assembly of the Chinese tupelo Nyssa sinensis.</title>
        <authorList>
            <person name="Yang X."/>
            <person name="Kang M."/>
            <person name="Yang Y."/>
            <person name="Xiong H."/>
            <person name="Wang M."/>
            <person name="Zhang Z."/>
            <person name="Wang Z."/>
            <person name="Wu H."/>
            <person name="Ma T."/>
            <person name="Liu J."/>
            <person name="Xi Z."/>
        </authorList>
    </citation>
    <scope>NUCLEOTIDE SEQUENCE [LARGE SCALE GENOMIC DNA]</scope>
    <source>
        <strain evidence="1">J267</strain>
        <tissue evidence="1">Leaf</tissue>
    </source>
</reference>
<dbReference type="EMBL" id="CM018032">
    <property type="protein sequence ID" value="KAA8548307.1"/>
    <property type="molecule type" value="Genomic_DNA"/>
</dbReference>
<accession>A0A5J5C2Y7</accession>
<sequence>MKSKNLRLWHRSCWAEWPGITKLHLIRTIIYLSRIYNMKTTYEDANNGSLTPTSIYFHHKGMAAIEDCGASSIWLAWLPGSLSRHCLVSSVQPLKRTETRQL</sequence>
<name>A0A5J5C2Y7_9ASTE</name>
<organism evidence="1 2">
    <name type="scientific">Nyssa sinensis</name>
    <dbReference type="NCBI Taxonomy" id="561372"/>
    <lineage>
        <taxon>Eukaryota</taxon>
        <taxon>Viridiplantae</taxon>
        <taxon>Streptophyta</taxon>
        <taxon>Embryophyta</taxon>
        <taxon>Tracheophyta</taxon>
        <taxon>Spermatophyta</taxon>
        <taxon>Magnoliopsida</taxon>
        <taxon>eudicotyledons</taxon>
        <taxon>Gunneridae</taxon>
        <taxon>Pentapetalae</taxon>
        <taxon>asterids</taxon>
        <taxon>Cornales</taxon>
        <taxon>Nyssaceae</taxon>
        <taxon>Nyssa</taxon>
    </lineage>
</organism>
<protein>
    <submittedName>
        <fullName evidence="1">Uncharacterized protein</fullName>
    </submittedName>
</protein>
<dbReference type="AlphaFoldDB" id="A0A5J5C2Y7"/>
<gene>
    <name evidence="1" type="ORF">F0562_004736</name>
</gene>
<proteinExistence type="predicted"/>
<evidence type="ECO:0000313" key="1">
    <source>
        <dbReference type="EMBL" id="KAA8548307.1"/>
    </source>
</evidence>